<evidence type="ECO:0000256" key="3">
    <source>
        <dbReference type="SAM" id="SignalP"/>
    </source>
</evidence>
<accession>A0A5Q0GT23</accession>
<feature type="chain" id="PRO_5024852915" description="LPXTG cell wall anchor domain-containing protein" evidence="3">
    <location>
        <begin position="29"/>
        <end position="236"/>
    </location>
</feature>
<dbReference type="OrthoDB" id="3700838at2"/>
<name>A0A5Q0GT23_SACSY</name>
<evidence type="ECO:0000313" key="5">
    <source>
        <dbReference type="Proteomes" id="UP000325787"/>
    </source>
</evidence>
<protein>
    <recommendedName>
        <fullName evidence="6">LPXTG cell wall anchor domain-containing protein</fullName>
    </recommendedName>
</protein>
<dbReference type="RefSeq" id="WP_033433308.1">
    <property type="nucleotide sequence ID" value="NZ_CP034550.1"/>
</dbReference>
<dbReference type="KEGG" id="ssyi:EKG83_05815"/>
<dbReference type="Proteomes" id="UP000325787">
    <property type="component" value="Chromosome"/>
</dbReference>
<keyword evidence="2" id="KW-0472">Membrane</keyword>
<dbReference type="EMBL" id="CP034550">
    <property type="protein sequence ID" value="QFZ17051.1"/>
    <property type="molecule type" value="Genomic_DNA"/>
</dbReference>
<dbReference type="AlphaFoldDB" id="A0A5Q0GT23"/>
<sequence>MRMTPRHLIGATLLTLTTAGLLGGTATATPDKNVDAGHADACAKVGLAGKAHDGSTGDLKLQFTVTGGTYLTITGGVAGHTVTGVVVKGGDGYTVYKAAELGDLPWEGLKSPLNGGGKVPAISHWFFCAEQTTPGEQPGGEEPDTPDTPNTPDTPTPDAPETDTPGDQVVAPAPEAPTTPTGTPTTPASATPTAAEANDLANTGFGAGWLLFAGAALVVTGAAFVASPRLRGLLRR</sequence>
<feature type="region of interest" description="Disordered" evidence="1">
    <location>
        <begin position="131"/>
        <end position="192"/>
    </location>
</feature>
<keyword evidence="2" id="KW-0812">Transmembrane</keyword>
<proteinExistence type="predicted"/>
<evidence type="ECO:0000313" key="4">
    <source>
        <dbReference type="EMBL" id="QFZ17051.1"/>
    </source>
</evidence>
<feature type="compositionally biased region" description="Low complexity" evidence="1">
    <location>
        <begin position="171"/>
        <end position="192"/>
    </location>
</feature>
<keyword evidence="3" id="KW-0732">Signal</keyword>
<feature type="transmembrane region" description="Helical" evidence="2">
    <location>
        <begin position="207"/>
        <end position="226"/>
    </location>
</feature>
<organism evidence="4 5">
    <name type="scientific">Saccharothrix syringae</name>
    <name type="common">Nocardiopsis syringae</name>
    <dbReference type="NCBI Taxonomy" id="103733"/>
    <lineage>
        <taxon>Bacteria</taxon>
        <taxon>Bacillati</taxon>
        <taxon>Actinomycetota</taxon>
        <taxon>Actinomycetes</taxon>
        <taxon>Pseudonocardiales</taxon>
        <taxon>Pseudonocardiaceae</taxon>
        <taxon>Saccharothrix</taxon>
    </lineage>
</organism>
<gene>
    <name evidence="4" type="ORF">EKG83_05815</name>
</gene>
<evidence type="ECO:0000256" key="2">
    <source>
        <dbReference type="SAM" id="Phobius"/>
    </source>
</evidence>
<keyword evidence="2" id="KW-1133">Transmembrane helix</keyword>
<keyword evidence="5" id="KW-1185">Reference proteome</keyword>
<reference evidence="5" key="1">
    <citation type="journal article" date="2021" name="Curr. Microbiol.">
        <title>Complete genome of nocamycin-producing strain Saccharothrix syringae NRRL B-16468 reveals the biosynthetic potential for secondary metabolites.</title>
        <authorList>
            <person name="Mo X."/>
            <person name="Yang S."/>
        </authorList>
    </citation>
    <scope>NUCLEOTIDE SEQUENCE [LARGE SCALE GENOMIC DNA]</scope>
    <source>
        <strain evidence="5">ATCC 51364 / DSM 43886 / JCM 6844 / KCTC 9398 / NBRC 14523 / NRRL B-16468 / INA 2240</strain>
    </source>
</reference>
<evidence type="ECO:0000256" key="1">
    <source>
        <dbReference type="SAM" id="MobiDB-lite"/>
    </source>
</evidence>
<evidence type="ECO:0008006" key="6">
    <source>
        <dbReference type="Google" id="ProtNLM"/>
    </source>
</evidence>
<feature type="signal peptide" evidence="3">
    <location>
        <begin position="1"/>
        <end position="28"/>
    </location>
</feature>